<dbReference type="InterPro" id="IPR004839">
    <property type="entry name" value="Aminotransferase_I/II_large"/>
</dbReference>
<dbReference type="InterPro" id="IPR015421">
    <property type="entry name" value="PyrdxlP-dep_Trfase_major"/>
</dbReference>
<evidence type="ECO:0000256" key="2">
    <source>
        <dbReference type="ARBA" id="ARBA00022898"/>
    </source>
</evidence>
<reference evidence="7 8" key="1">
    <citation type="submission" date="2017-07" db="EMBL/GenBank/DDBJ databases">
        <title>Elstera cyanobacteriorum sp. nov., a novel bacterium isolated from cyanobacterial aggregates in a eutrophic lake.</title>
        <authorList>
            <person name="Cai H."/>
        </authorList>
    </citation>
    <scope>NUCLEOTIDE SEQUENCE [LARGE SCALE GENOMIC DNA]</scope>
    <source>
        <strain evidence="7 8">TH019</strain>
    </source>
</reference>
<evidence type="ECO:0000313" key="8">
    <source>
        <dbReference type="Proteomes" id="UP000216361"/>
    </source>
</evidence>
<dbReference type="GO" id="GO:0003677">
    <property type="term" value="F:DNA binding"/>
    <property type="evidence" value="ECO:0007669"/>
    <property type="project" value="UniProtKB-KW"/>
</dbReference>
<protein>
    <recommendedName>
        <fullName evidence="6">HTH gntR-type domain-containing protein</fullName>
    </recommendedName>
</protein>
<dbReference type="SUPFAM" id="SSF46785">
    <property type="entry name" value="Winged helix' DNA-binding domain"/>
    <property type="match status" value="1"/>
</dbReference>
<proteinExistence type="inferred from homology"/>
<dbReference type="Pfam" id="PF00155">
    <property type="entry name" value="Aminotran_1_2"/>
    <property type="match status" value="1"/>
</dbReference>
<dbReference type="SMART" id="SM00345">
    <property type="entry name" value="HTH_GNTR"/>
    <property type="match status" value="1"/>
</dbReference>
<dbReference type="Gene3D" id="3.40.640.10">
    <property type="entry name" value="Type I PLP-dependent aspartate aminotransferase-like (Major domain)"/>
    <property type="match status" value="1"/>
</dbReference>
<dbReference type="CDD" id="cd07377">
    <property type="entry name" value="WHTH_GntR"/>
    <property type="match status" value="1"/>
</dbReference>
<dbReference type="Proteomes" id="UP000216361">
    <property type="component" value="Unassembled WGS sequence"/>
</dbReference>
<organism evidence="7 8">
    <name type="scientific">Elstera cyanobacteriorum</name>
    <dbReference type="NCBI Taxonomy" id="2022747"/>
    <lineage>
        <taxon>Bacteria</taxon>
        <taxon>Pseudomonadati</taxon>
        <taxon>Pseudomonadota</taxon>
        <taxon>Alphaproteobacteria</taxon>
        <taxon>Rhodospirillales</taxon>
        <taxon>Rhodospirillaceae</taxon>
        <taxon>Elstera</taxon>
    </lineage>
</organism>
<dbReference type="Pfam" id="PF00392">
    <property type="entry name" value="GntR"/>
    <property type="match status" value="1"/>
</dbReference>
<dbReference type="GO" id="GO:0030170">
    <property type="term" value="F:pyridoxal phosphate binding"/>
    <property type="evidence" value="ECO:0007669"/>
    <property type="project" value="InterPro"/>
</dbReference>
<sequence length="494" mass="53401">MVRWARGALLESLTIDRSVPRRLGLQISNGLRDLIVAGSLKPGDRLPATRTLAKEFGVSRATIVESFDRLISEGILETRVGAGTYVAQSLPADPLPKTAPTLDPPPAHIRPKEMDGAANRFGERLVHAPRPFTTAMPALDAFPMAQWARLSAKHWRGRRNDILGYPEALGYRPLRQAVAAHLRINRGIVCDWQEVIITAGAQQAFHLIGTTLAAPGDRVWFEEPGAIGARNSLILAGLDPVPVPVDASGLDVEAGVALAPEFRLAFVTPAHQQPLGMKMSLERRLALLRAAGAAGAFVIEDDWDSEFAFSGRPVPPLRSLDTGGRVVYVGSFSKSLFPALRIGFLLAPDGLADHFRLSLDAAAPGVPTALQAILADFLDEGHFTTHVRRMRKLYADRHQVLQAAAAEHLADWLDVVPTDIGMHTVGWVKPPLNADRLARAAADQGVTLTPVARFALRPYPKQGVVLGFSGFSESQLLTGVQALRCVFDTLAHTL</sequence>
<accession>A0A255XUT9</accession>
<name>A0A255XUT9_9PROT</name>
<dbReference type="InterPro" id="IPR036388">
    <property type="entry name" value="WH-like_DNA-bd_sf"/>
</dbReference>
<evidence type="ECO:0000256" key="1">
    <source>
        <dbReference type="ARBA" id="ARBA00005384"/>
    </source>
</evidence>
<dbReference type="PRINTS" id="PR00035">
    <property type="entry name" value="HTHGNTR"/>
</dbReference>
<keyword evidence="3" id="KW-0805">Transcription regulation</keyword>
<feature type="domain" description="HTH gntR-type" evidence="6">
    <location>
        <begin position="21"/>
        <end position="89"/>
    </location>
</feature>
<dbReference type="PANTHER" id="PTHR46577">
    <property type="entry name" value="HTH-TYPE TRANSCRIPTIONAL REGULATORY PROTEIN GABR"/>
    <property type="match status" value="1"/>
</dbReference>
<evidence type="ECO:0000259" key="6">
    <source>
        <dbReference type="PROSITE" id="PS50949"/>
    </source>
</evidence>
<dbReference type="GO" id="GO:0003700">
    <property type="term" value="F:DNA-binding transcription factor activity"/>
    <property type="evidence" value="ECO:0007669"/>
    <property type="project" value="InterPro"/>
</dbReference>
<dbReference type="InterPro" id="IPR015424">
    <property type="entry name" value="PyrdxlP-dep_Trfase"/>
</dbReference>
<dbReference type="RefSeq" id="WP_094407605.1">
    <property type="nucleotide sequence ID" value="NZ_BMJZ01000001.1"/>
</dbReference>
<keyword evidence="2" id="KW-0663">Pyridoxal phosphate</keyword>
<dbReference type="PANTHER" id="PTHR46577:SF1">
    <property type="entry name" value="HTH-TYPE TRANSCRIPTIONAL REGULATORY PROTEIN GABR"/>
    <property type="match status" value="1"/>
</dbReference>
<gene>
    <name evidence="7" type="ORF">CHR90_03530</name>
</gene>
<dbReference type="InterPro" id="IPR051446">
    <property type="entry name" value="HTH_trans_reg/aminotransferase"/>
</dbReference>
<dbReference type="InterPro" id="IPR000524">
    <property type="entry name" value="Tscrpt_reg_HTH_GntR"/>
</dbReference>
<dbReference type="SUPFAM" id="SSF53383">
    <property type="entry name" value="PLP-dependent transferases"/>
    <property type="match status" value="1"/>
</dbReference>
<dbReference type="OrthoDB" id="9808770at2"/>
<evidence type="ECO:0000256" key="4">
    <source>
        <dbReference type="ARBA" id="ARBA00023125"/>
    </source>
</evidence>
<dbReference type="Gene3D" id="1.10.10.10">
    <property type="entry name" value="Winged helix-like DNA-binding domain superfamily/Winged helix DNA-binding domain"/>
    <property type="match status" value="1"/>
</dbReference>
<keyword evidence="5" id="KW-0804">Transcription</keyword>
<dbReference type="EMBL" id="NOXS01000026">
    <property type="protein sequence ID" value="OYQ20738.1"/>
    <property type="molecule type" value="Genomic_DNA"/>
</dbReference>
<evidence type="ECO:0000256" key="5">
    <source>
        <dbReference type="ARBA" id="ARBA00023163"/>
    </source>
</evidence>
<keyword evidence="4" id="KW-0238">DNA-binding</keyword>
<evidence type="ECO:0000313" key="7">
    <source>
        <dbReference type="EMBL" id="OYQ20738.1"/>
    </source>
</evidence>
<dbReference type="AlphaFoldDB" id="A0A255XUT9"/>
<dbReference type="PROSITE" id="PS50949">
    <property type="entry name" value="HTH_GNTR"/>
    <property type="match status" value="1"/>
</dbReference>
<dbReference type="CDD" id="cd00609">
    <property type="entry name" value="AAT_like"/>
    <property type="match status" value="1"/>
</dbReference>
<keyword evidence="8" id="KW-1185">Reference proteome</keyword>
<dbReference type="InterPro" id="IPR036390">
    <property type="entry name" value="WH_DNA-bd_sf"/>
</dbReference>
<comment type="caution">
    <text evidence="7">The sequence shown here is derived from an EMBL/GenBank/DDBJ whole genome shotgun (WGS) entry which is preliminary data.</text>
</comment>
<comment type="similarity">
    <text evidence="1">In the C-terminal section; belongs to the class-I pyridoxal-phosphate-dependent aminotransferase family.</text>
</comment>
<evidence type="ECO:0000256" key="3">
    <source>
        <dbReference type="ARBA" id="ARBA00023015"/>
    </source>
</evidence>